<dbReference type="SUPFAM" id="SSF53335">
    <property type="entry name" value="S-adenosyl-L-methionine-dependent methyltransferases"/>
    <property type="match status" value="1"/>
</dbReference>
<comment type="similarity">
    <text evidence="1">Belongs to the methyltransferase superfamily. METL family.</text>
</comment>
<feature type="region of interest" description="Disordered" evidence="4">
    <location>
        <begin position="62"/>
        <end position="83"/>
    </location>
</feature>
<name>A0A2R5GFF7_9STRA</name>
<evidence type="ECO:0000256" key="1">
    <source>
        <dbReference type="ARBA" id="ARBA00009725"/>
    </source>
</evidence>
<dbReference type="InterPro" id="IPR026113">
    <property type="entry name" value="METTL2/6/8-like"/>
</dbReference>
<proteinExistence type="inferred from homology"/>
<keyword evidence="6" id="KW-1185">Reference proteome</keyword>
<dbReference type="PANTHER" id="PTHR22809:SF5">
    <property type="entry name" value="TRNA N(3)-METHYLCYTIDINE METHYLTRANSFERASE METTL6"/>
    <property type="match status" value="1"/>
</dbReference>
<dbReference type="InterPro" id="IPR029063">
    <property type="entry name" value="SAM-dependent_MTases_sf"/>
</dbReference>
<dbReference type="Pfam" id="PF13489">
    <property type="entry name" value="Methyltransf_23"/>
    <property type="match status" value="1"/>
</dbReference>
<dbReference type="OrthoDB" id="417697at2759"/>
<sequence length="355" mass="39448">MQEASGASGADNAWTRSAALVLALKASLKSQDRGQTTIDLIQNETLAGAHASRSAAAKELAASYAREEDIDDPSTQSSSPASSEGEVFWHVEEFVADHEDQARDAVVSRVGIAMEPSQIERLEREAAKHWDIFYKRNTTNFFKDRHYLTKAFPVLREKLESGEPCKMVEFGCGVGNAILPLAETYKNCLGFGVDFSDKAIALLNERKHPRCRGFVDDITGAQPLPAELHGANLASLLFVLSAVDPPRMKDAVAKVVACIRPGGFLLFRDYAELDHAQIRFSPEQRLGLNHYVRHDGTRTFFFSLEGLSWLMEETLGLECVEAANIRRVVVNRQKDLRMRRIFVNAIYRVPSVPAP</sequence>
<evidence type="ECO:0000313" key="5">
    <source>
        <dbReference type="EMBL" id="GBG28498.1"/>
    </source>
</evidence>
<dbReference type="Gene3D" id="3.40.50.150">
    <property type="entry name" value="Vaccinia Virus protein VP39"/>
    <property type="match status" value="1"/>
</dbReference>
<dbReference type="GO" id="GO:0032259">
    <property type="term" value="P:methylation"/>
    <property type="evidence" value="ECO:0007669"/>
    <property type="project" value="UniProtKB-KW"/>
</dbReference>
<evidence type="ECO:0000256" key="4">
    <source>
        <dbReference type="SAM" id="MobiDB-lite"/>
    </source>
</evidence>
<dbReference type="CDD" id="cd02440">
    <property type="entry name" value="AdoMet_MTases"/>
    <property type="match status" value="1"/>
</dbReference>
<organism evidence="5 6">
    <name type="scientific">Hondaea fermentalgiana</name>
    <dbReference type="NCBI Taxonomy" id="2315210"/>
    <lineage>
        <taxon>Eukaryota</taxon>
        <taxon>Sar</taxon>
        <taxon>Stramenopiles</taxon>
        <taxon>Bigyra</taxon>
        <taxon>Labyrinthulomycetes</taxon>
        <taxon>Thraustochytrida</taxon>
        <taxon>Thraustochytriidae</taxon>
        <taxon>Hondaea</taxon>
    </lineage>
</organism>
<dbReference type="EMBL" id="BEYU01000042">
    <property type="protein sequence ID" value="GBG28498.1"/>
    <property type="molecule type" value="Genomic_DNA"/>
</dbReference>
<accession>A0A2R5GFF7</accession>
<keyword evidence="2 5" id="KW-0489">Methyltransferase</keyword>
<protein>
    <submittedName>
        <fullName evidence="5">Methyltransferase-like protein</fullName>
    </submittedName>
</protein>
<dbReference type="AlphaFoldDB" id="A0A2R5GFF7"/>
<evidence type="ECO:0000313" key="6">
    <source>
        <dbReference type="Proteomes" id="UP000241890"/>
    </source>
</evidence>
<gene>
    <name evidence="5" type="ORF">FCC1311_047212</name>
</gene>
<feature type="compositionally biased region" description="Low complexity" evidence="4">
    <location>
        <begin position="74"/>
        <end position="83"/>
    </location>
</feature>
<reference evidence="5 6" key="1">
    <citation type="submission" date="2017-12" db="EMBL/GenBank/DDBJ databases">
        <title>Sequencing, de novo assembly and annotation of complete genome of a new Thraustochytrid species, strain FCC1311.</title>
        <authorList>
            <person name="Sedici K."/>
            <person name="Godart F."/>
            <person name="Aiese Cigliano R."/>
            <person name="Sanseverino W."/>
            <person name="Barakat M."/>
            <person name="Ortet P."/>
            <person name="Marechal E."/>
            <person name="Cagnac O."/>
            <person name="Amato A."/>
        </authorList>
    </citation>
    <scope>NUCLEOTIDE SEQUENCE [LARGE SCALE GENOMIC DNA]</scope>
</reference>
<dbReference type="GO" id="GO:0008173">
    <property type="term" value="F:RNA methyltransferase activity"/>
    <property type="evidence" value="ECO:0007669"/>
    <property type="project" value="UniProtKB-ARBA"/>
</dbReference>
<dbReference type="Proteomes" id="UP000241890">
    <property type="component" value="Unassembled WGS sequence"/>
</dbReference>
<evidence type="ECO:0000256" key="3">
    <source>
        <dbReference type="ARBA" id="ARBA00022679"/>
    </source>
</evidence>
<comment type="caution">
    <text evidence="5">The sequence shown here is derived from an EMBL/GenBank/DDBJ whole genome shotgun (WGS) entry which is preliminary data.</text>
</comment>
<evidence type="ECO:0000256" key="2">
    <source>
        <dbReference type="ARBA" id="ARBA00022603"/>
    </source>
</evidence>
<dbReference type="InParanoid" id="A0A2R5GFF7"/>
<dbReference type="PANTHER" id="PTHR22809">
    <property type="entry name" value="METHYLTRANSFERASE-RELATED"/>
    <property type="match status" value="1"/>
</dbReference>
<dbReference type="GO" id="GO:0008757">
    <property type="term" value="F:S-adenosylmethionine-dependent methyltransferase activity"/>
    <property type="evidence" value="ECO:0007669"/>
    <property type="project" value="UniProtKB-ARBA"/>
</dbReference>
<keyword evidence="3 5" id="KW-0808">Transferase</keyword>